<dbReference type="EMBL" id="MH588546">
    <property type="protein sequence ID" value="AXQ69390.1"/>
    <property type="molecule type" value="Genomic_DNA"/>
</dbReference>
<organism evidence="1 2">
    <name type="scientific">Caulobacter phage CcrBL9</name>
    <dbReference type="NCBI Taxonomy" id="2283270"/>
    <lineage>
        <taxon>Viruses</taxon>
        <taxon>Duplodnaviria</taxon>
        <taxon>Heunggongvirae</taxon>
        <taxon>Uroviricota</taxon>
        <taxon>Caudoviricetes</taxon>
        <taxon>Jeanschmidtviridae</taxon>
        <taxon>Bertelyvirus</taxon>
        <taxon>Bertelyvirus BL9</taxon>
    </lineage>
</organism>
<accession>A0A385ECL3</accession>
<evidence type="ECO:0000313" key="2">
    <source>
        <dbReference type="Proteomes" id="UP000259421"/>
    </source>
</evidence>
<name>A0A385ECL3_9CAUD</name>
<proteinExistence type="predicted"/>
<reference evidence="1 2" key="2">
    <citation type="submission" date="2018-09" db="EMBL/GenBank/DDBJ databases">
        <title>Giant CbK-like Caulobacter bacteriophages have genetically divergent genomes.</title>
        <authorList>
            <person name="Wilson K."/>
            <person name="Ely B."/>
        </authorList>
    </citation>
    <scope>NUCLEOTIDE SEQUENCE [LARGE SCALE GENOMIC DNA]</scope>
</reference>
<gene>
    <name evidence="1" type="ORF">CcrBL9_gp366c</name>
</gene>
<sequence length="37" mass="4191">MFTGIGPFWVSICGIMTPFVTEFKQNLVNRPEHPAKP</sequence>
<keyword evidence="2" id="KW-1185">Reference proteome</keyword>
<dbReference type="Proteomes" id="UP000259421">
    <property type="component" value="Segment"/>
</dbReference>
<reference evidence="2" key="1">
    <citation type="submission" date="2018-07" db="EMBL/GenBank/DDBJ databases">
        <title>Giant CbK-like Caulobacter bacteriophages have genetically divergent genomes.</title>
        <authorList>
            <person name="Wilson K.M."/>
            <person name="Ely B."/>
        </authorList>
    </citation>
    <scope>NUCLEOTIDE SEQUENCE [LARGE SCALE GENOMIC DNA]</scope>
</reference>
<evidence type="ECO:0000313" key="1">
    <source>
        <dbReference type="EMBL" id="AXQ69390.1"/>
    </source>
</evidence>
<protein>
    <submittedName>
        <fullName evidence="1">Uncharacterized protein</fullName>
    </submittedName>
</protein>